<accession>A0A9W7FJR9</accession>
<dbReference type="InterPro" id="IPR001214">
    <property type="entry name" value="SET_dom"/>
</dbReference>
<name>A0A9W7FJR9_9STRA</name>
<dbReference type="SUPFAM" id="SSF82199">
    <property type="entry name" value="SET domain"/>
    <property type="match status" value="1"/>
</dbReference>
<evidence type="ECO:0000313" key="3">
    <source>
        <dbReference type="Proteomes" id="UP001165160"/>
    </source>
</evidence>
<dbReference type="EMBL" id="BRXX01000462">
    <property type="protein sequence ID" value="GMI13301.1"/>
    <property type="molecule type" value="Genomic_DNA"/>
</dbReference>
<dbReference type="AlphaFoldDB" id="A0A9W7FJR9"/>
<dbReference type="InterPro" id="IPR046341">
    <property type="entry name" value="SET_dom_sf"/>
</dbReference>
<dbReference type="PROSITE" id="PS50280">
    <property type="entry name" value="SET"/>
    <property type="match status" value="1"/>
</dbReference>
<protein>
    <recommendedName>
        <fullName evidence="1">SET domain-containing protein</fullName>
    </recommendedName>
</protein>
<evidence type="ECO:0000313" key="2">
    <source>
        <dbReference type="EMBL" id="GMI13301.1"/>
    </source>
</evidence>
<evidence type="ECO:0000259" key="1">
    <source>
        <dbReference type="PROSITE" id="PS50280"/>
    </source>
</evidence>
<dbReference type="Gene3D" id="2.170.270.10">
    <property type="entry name" value="SET domain"/>
    <property type="match status" value="1"/>
</dbReference>
<reference evidence="3" key="1">
    <citation type="journal article" date="2023" name="Commun. Biol.">
        <title>Genome analysis of Parmales, the sister group of diatoms, reveals the evolutionary specialization of diatoms from phago-mixotrophs to photoautotrophs.</title>
        <authorList>
            <person name="Ban H."/>
            <person name="Sato S."/>
            <person name="Yoshikawa S."/>
            <person name="Yamada K."/>
            <person name="Nakamura Y."/>
            <person name="Ichinomiya M."/>
            <person name="Sato N."/>
            <person name="Blanc-Mathieu R."/>
            <person name="Endo H."/>
            <person name="Kuwata A."/>
            <person name="Ogata H."/>
        </authorList>
    </citation>
    <scope>NUCLEOTIDE SEQUENCE [LARGE SCALE GENOMIC DNA]</scope>
    <source>
        <strain evidence="3">NIES 3699</strain>
    </source>
</reference>
<gene>
    <name evidence="2" type="ORF">TrVE_jg12598</name>
</gene>
<dbReference type="Pfam" id="PF00856">
    <property type="entry name" value="SET"/>
    <property type="match status" value="1"/>
</dbReference>
<dbReference type="SMART" id="SM00317">
    <property type="entry name" value="SET"/>
    <property type="match status" value="1"/>
</dbReference>
<proteinExistence type="predicted"/>
<keyword evidence="3" id="KW-1185">Reference proteome</keyword>
<comment type="caution">
    <text evidence="2">The sequence shown here is derived from an EMBL/GenBank/DDBJ whole genome shotgun (WGS) entry which is preliminary data.</text>
</comment>
<feature type="domain" description="SET" evidence="1">
    <location>
        <begin position="110"/>
        <end position="224"/>
    </location>
</feature>
<dbReference type="Proteomes" id="UP001165160">
    <property type="component" value="Unassembled WGS sequence"/>
</dbReference>
<sequence>MSCNPLKILRPERVLHEKSGRTFVMSGPTRDFSLYENRLLGLIRHRDFAWVPSSSSSKCHDEDKDIYATAENPNAESMRMLRERIAECREKMNALLPKQKETRYDNASAPLLEVKESGIPGAGNGLFTSVDVSEGELLCYYTGHRHDFVSQQKIEDKSYLLAVADFFVDPRPENCLGILARYINDPLNPTCVNVKFVDAPEHFSSAIYTTKFIKAGSEIFISYGDAYWERERREHPPTCLPTIEMNK</sequence>
<organism evidence="2 3">
    <name type="scientific">Triparma verrucosa</name>
    <dbReference type="NCBI Taxonomy" id="1606542"/>
    <lineage>
        <taxon>Eukaryota</taxon>
        <taxon>Sar</taxon>
        <taxon>Stramenopiles</taxon>
        <taxon>Ochrophyta</taxon>
        <taxon>Bolidophyceae</taxon>
        <taxon>Parmales</taxon>
        <taxon>Triparmaceae</taxon>
        <taxon>Triparma</taxon>
    </lineage>
</organism>